<organism evidence="3 4">
    <name type="scientific">Ganoderma sinense ZZ0214-1</name>
    <dbReference type="NCBI Taxonomy" id="1077348"/>
    <lineage>
        <taxon>Eukaryota</taxon>
        <taxon>Fungi</taxon>
        <taxon>Dikarya</taxon>
        <taxon>Basidiomycota</taxon>
        <taxon>Agaricomycotina</taxon>
        <taxon>Agaricomycetes</taxon>
        <taxon>Polyporales</taxon>
        <taxon>Polyporaceae</taxon>
        <taxon>Ganoderma</taxon>
    </lineage>
</organism>
<dbReference type="OrthoDB" id="2848852at2759"/>
<accession>A0A2G8S706</accession>
<keyword evidence="2" id="KW-0472">Membrane</keyword>
<evidence type="ECO:0000313" key="3">
    <source>
        <dbReference type="EMBL" id="PIL29524.1"/>
    </source>
</evidence>
<feature type="transmembrane region" description="Helical" evidence="2">
    <location>
        <begin position="33"/>
        <end position="55"/>
    </location>
</feature>
<dbReference type="STRING" id="1077348.A0A2G8S706"/>
<sequence length="211" mass="22652">MSTSSGHPHSPASSPSASSSPSVESHTSSATSLALGISLAVVGSLVLGGLAFYFIRRHLRSKKAQERGQKISSHRRTYMVSVDPSHLAARVTPFGVGVNAPDVEVPKFVHTPGENMRVAYRRSDGGWSFHEGMHHANHANQASGSGDLQRNETMSTIFTRSKEKQLRPGELTTRGYIDLDLEGNPPPAYHYDESAYGGDGTSNSHSHAACQ</sequence>
<proteinExistence type="predicted"/>
<gene>
    <name evidence="3" type="ORF">GSI_08332</name>
</gene>
<evidence type="ECO:0000256" key="2">
    <source>
        <dbReference type="SAM" id="Phobius"/>
    </source>
</evidence>
<reference evidence="3 4" key="1">
    <citation type="journal article" date="2015" name="Sci. Rep.">
        <title>Chromosome-level genome map provides insights into diverse defense mechanisms in the medicinal fungus Ganoderma sinense.</title>
        <authorList>
            <person name="Zhu Y."/>
            <person name="Xu J."/>
            <person name="Sun C."/>
            <person name="Zhou S."/>
            <person name="Xu H."/>
            <person name="Nelson D.R."/>
            <person name="Qian J."/>
            <person name="Song J."/>
            <person name="Luo H."/>
            <person name="Xiang L."/>
            <person name="Li Y."/>
            <person name="Xu Z."/>
            <person name="Ji A."/>
            <person name="Wang L."/>
            <person name="Lu S."/>
            <person name="Hayward A."/>
            <person name="Sun W."/>
            <person name="Li X."/>
            <person name="Schwartz D.C."/>
            <person name="Wang Y."/>
            <person name="Chen S."/>
        </authorList>
    </citation>
    <scope>NUCLEOTIDE SEQUENCE [LARGE SCALE GENOMIC DNA]</scope>
    <source>
        <strain evidence="3 4">ZZ0214-1</strain>
    </source>
</reference>
<feature type="region of interest" description="Disordered" evidence="1">
    <location>
        <begin position="183"/>
        <end position="211"/>
    </location>
</feature>
<keyword evidence="2" id="KW-1133">Transmembrane helix</keyword>
<feature type="compositionally biased region" description="Polar residues" evidence="1">
    <location>
        <begin position="201"/>
        <end position="211"/>
    </location>
</feature>
<evidence type="ECO:0000313" key="4">
    <source>
        <dbReference type="Proteomes" id="UP000230002"/>
    </source>
</evidence>
<comment type="caution">
    <text evidence="3">The sequence shown here is derived from an EMBL/GenBank/DDBJ whole genome shotgun (WGS) entry which is preliminary data.</text>
</comment>
<dbReference type="EMBL" id="AYKW01000021">
    <property type="protein sequence ID" value="PIL29524.1"/>
    <property type="molecule type" value="Genomic_DNA"/>
</dbReference>
<dbReference type="Proteomes" id="UP000230002">
    <property type="component" value="Unassembled WGS sequence"/>
</dbReference>
<evidence type="ECO:0000256" key="1">
    <source>
        <dbReference type="SAM" id="MobiDB-lite"/>
    </source>
</evidence>
<feature type="region of interest" description="Disordered" evidence="1">
    <location>
        <begin position="1"/>
        <end position="26"/>
    </location>
</feature>
<keyword evidence="4" id="KW-1185">Reference proteome</keyword>
<name>A0A2G8S706_9APHY</name>
<protein>
    <submittedName>
        <fullName evidence="3">Uncharacterized protein</fullName>
    </submittedName>
</protein>
<dbReference type="AlphaFoldDB" id="A0A2G8S706"/>
<keyword evidence="2" id="KW-0812">Transmembrane</keyword>